<dbReference type="AlphaFoldDB" id="Q87AW3"/>
<organism evidence="2 3">
    <name type="scientific">Xylella fastidiosa (strain Temecula1 / ATCC 700964)</name>
    <dbReference type="NCBI Taxonomy" id="183190"/>
    <lineage>
        <taxon>Bacteria</taxon>
        <taxon>Pseudomonadati</taxon>
        <taxon>Pseudomonadota</taxon>
        <taxon>Gammaproteobacteria</taxon>
        <taxon>Lysobacterales</taxon>
        <taxon>Lysobacteraceae</taxon>
        <taxon>Xylella</taxon>
    </lineage>
</organism>
<proteinExistence type="predicted"/>
<dbReference type="KEGG" id="xft:PD_1700"/>
<dbReference type="HOGENOM" id="CLU_175672_0_0_6"/>
<feature type="compositionally biased region" description="Basic and acidic residues" evidence="1">
    <location>
        <begin position="66"/>
        <end position="80"/>
    </location>
</feature>
<sequence length="80" mass="8990">MSTVIDVRRITHLTHKTTAKSNPISLSSTPTARILISRQSFSRNATVTHGKWSNQSSHAHSAWKQHTKEPNQDKKTATKK</sequence>
<feature type="compositionally biased region" description="Polar residues" evidence="1">
    <location>
        <begin position="46"/>
        <end position="59"/>
    </location>
</feature>
<feature type="region of interest" description="Disordered" evidence="1">
    <location>
        <begin position="46"/>
        <end position="80"/>
    </location>
</feature>
<evidence type="ECO:0000313" key="2">
    <source>
        <dbReference type="EMBL" id="AAO29538.1"/>
    </source>
</evidence>
<evidence type="ECO:0000313" key="3">
    <source>
        <dbReference type="Proteomes" id="UP000002516"/>
    </source>
</evidence>
<dbReference type="EMBL" id="AE009442">
    <property type="protein sequence ID" value="AAO29538.1"/>
    <property type="molecule type" value="Genomic_DNA"/>
</dbReference>
<name>Q87AW3_XYLFT</name>
<keyword evidence="3" id="KW-1185">Reference proteome</keyword>
<accession>Q87AW3</accession>
<gene>
    <name evidence="2" type="ordered locus">PD_1700</name>
</gene>
<dbReference type="Proteomes" id="UP000002516">
    <property type="component" value="Chromosome"/>
</dbReference>
<protein>
    <submittedName>
        <fullName evidence="2">Uncharacterized protein</fullName>
    </submittedName>
</protein>
<evidence type="ECO:0000256" key="1">
    <source>
        <dbReference type="SAM" id="MobiDB-lite"/>
    </source>
</evidence>
<reference evidence="2 3" key="1">
    <citation type="journal article" date="2003" name="J. Bacteriol.">
        <title>Comparative analyses of the complete genome sequences of Pierce's disease and citrus variegated chlorosis strains of Xylella fastidiosa.</title>
        <authorList>
            <person name="Van Sluys M.A."/>
            <person name="de Oliveira M.C."/>
            <person name="Monteiro-Vitorello C.B."/>
            <person name="Miyaki C.Y."/>
            <person name="Furlan L.R."/>
            <person name="Camargo L.E."/>
            <person name="da Silva A.C."/>
            <person name="Moon D.H."/>
            <person name="Takita M.A."/>
            <person name="Lemos E.G."/>
            <person name="Machado M.A."/>
            <person name="Ferro M.I."/>
            <person name="da Silva F.R."/>
            <person name="Goldman M.H."/>
            <person name="Goldman G.H."/>
            <person name="Lemos M.V."/>
            <person name="El-Dorry H."/>
            <person name="Tsai S.M."/>
            <person name="Carrer H."/>
            <person name="Carraro D.M."/>
            <person name="de Oliveira R.C."/>
            <person name="Nunes L.R."/>
            <person name="Siqueira W.J."/>
            <person name="Coutinho L.L."/>
            <person name="Kimura E.T."/>
            <person name="Ferro E.S."/>
            <person name="Harakava R."/>
            <person name="Kuramae E.E."/>
            <person name="Marino C.L."/>
            <person name="Giglioti E."/>
            <person name="Abreu I.L."/>
            <person name="Alves L.M."/>
            <person name="do Amaral A.M."/>
            <person name="Baia G.S."/>
            <person name="Blanco S.R."/>
            <person name="Brito M.S."/>
            <person name="Cannavan F.S."/>
            <person name="Celestino A.V."/>
            <person name="da Cunha A.F."/>
            <person name="Fenille R.C."/>
            <person name="Ferro J.A."/>
            <person name="Formighieri E.F."/>
            <person name="Kishi L.T."/>
            <person name="Leoni S.G."/>
            <person name="Oliveira A.R."/>
            <person name="Rosa V.E.Jr."/>
            <person name="Sassaki F.T."/>
            <person name="Sena J.A."/>
            <person name="de Souza A.A."/>
            <person name="Truffi D."/>
            <person name="Tsukumo F."/>
            <person name="Yanai G.M."/>
            <person name="Zaros L.G."/>
            <person name="Civerolo E.L."/>
            <person name="Simpson A.J."/>
            <person name="Almeida N.F.Jr."/>
            <person name="Setubal J.C."/>
            <person name="Kitajima J.P."/>
        </authorList>
    </citation>
    <scope>NUCLEOTIDE SEQUENCE [LARGE SCALE GENOMIC DNA]</scope>
    <source>
        <strain evidence="3">Temecula1 / ATCC 700964</strain>
    </source>
</reference>